<feature type="active site" evidence="5">
    <location>
        <position position="36"/>
    </location>
</feature>
<protein>
    <recommendedName>
        <fullName evidence="3 5">acylphosphatase</fullName>
        <ecNumber evidence="2 5">3.6.1.7</ecNumber>
    </recommendedName>
</protein>
<evidence type="ECO:0000313" key="9">
    <source>
        <dbReference type="Proteomes" id="UP000315949"/>
    </source>
</evidence>
<evidence type="ECO:0000256" key="6">
    <source>
        <dbReference type="RuleBase" id="RU004168"/>
    </source>
</evidence>
<comment type="similarity">
    <text evidence="1 6">Belongs to the acylphosphatase family.</text>
</comment>
<dbReference type="InterPro" id="IPR020456">
    <property type="entry name" value="Acylphosphatase"/>
</dbReference>
<dbReference type="GO" id="GO:0003998">
    <property type="term" value="F:acylphosphatase activity"/>
    <property type="evidence" value="ECO:0007669"/>
    <property type="project" value="UniProtKB-EC"/>
</dbReference>
<dbReference type="Proteomes" id="UP000315949">
    <property type="component" value="Unassembled WGS sequence"/>
</dbReference>
<dbReference type="OrthoDB" id="5295388at2"/>
<dbReference type="PROSITE" id="PS00150">
    <property type="entry name" value="ACYLPHOSPHATASE_1"/>
    <property type="match status" value="1"/>
</dbReference>
<evidence type="ECO:0000256" key="3">
    <source>
        <dbReference type="ARBA" id="ARBA00015991"/>
    </source>
</evidence>
<proteinExistence type="inferred from homology"/>
<keyword evidence="5 8" id="KW-0378">Hydrolase</keyword>
<sequence>MRAARFRVDGRVQGVGFRAATRAQALSLGLRGHVRNLADGGVEVLAVGPQQALEALAQWLEDGPPTARVAHLARTDPAHAPGLGPGFDILEDG</sequence>
<dbReference type="PANTHER" id="PTHR47268:SF4">
    <property type="entry name" value="ACYLPHOSPHATASE"/>
    <property type="match status" value="1"/>
</dbReference>
<dbReference type="AlphaFoldDB" id="A0A5C5U690"/>
<dbReference type="InterPro" id="IPR017968">
    <property type="entry name" value="Acylphosphatase_CS"/>
</dbReference>
<dbReference type="InterPro" id="IPR001792">
    <property type="entry name" value="Acylphosphatase-like_dom"/>
</dbReference>
<keyword evidence="9" id="KW-1185">Reference proteome</keyword>
<comment type="caution">
    <text evidence="8">The sequence shown here is derived from an EMBL/GenBank/DDBJ whole genome shotgun (WGS) entry which is preliminary data.</text>
</comment>
<accession>A0A5C5U690</accession>
<dbReference type="Gene3D" id="3.30.70.100">
    <property type="match status" value="1"/>
</dbReference>
<dbReference type="EMBL" id="VOHE01000001">
    <property type="protein sequence ID" value="TWT21931.1"/>
    <property type="molecule type" value="Genomic_DNA"/>
</dbReference>
<dbReference type="Pfam" id="PF00708">
    <property type="entry name" value="Acylphosphatase"/>
    <property type="match status" value="1"/>
</dbReference>
<dbReference type="RefSeq" id="WP_146310267.1">
    <property type="nucleotide sequence ID" value="NZ_VOHE01000001.1"/>
</dbReference>
<feature type="domain" description="Acylphosphatase-like" evidence="7">
    <location>
        <begin position="3"/>
        <end position="91"/>
    </location>
</feature>
<gene>
    <name evidence="8" type="ORF">FQY79_02060</name>
</gene>
<dbReference type="EC" id="3.6.1.7" evidence="2 5"/>
<dbReference type="PROSITE" id="PS51160">
    <property type="entry name" value="ACYLPHOSPHATASE_3"/>
    <property type="match status" value="1"/>
</dbReference>
<dbReference type="InterPro" id="IPR036046">
    <property type="entry name" value="Acylphosphatase-like_dom_sf"/>
</dbReference>
<feature type="active site" evidence="5">
    <location>
        <position position="18"/>
    </location>
</feature>
<organism evidence="8 9">
    <name type="scientific">Luteimonas wenzhouensis</name>
    <dbReference type="NCBI Taxonomy" id="2599615"/>
    <lineage>
        <taxon>Bacteria</taxon>
        <taxon>Pseudomonadati</taxon>
        <taxon>Pseudomonadota</taxon>
        <taxon>Gammaproteobacteria</taxon>
        <taxon>Lysobacterales</taxon>
        <taxon>Lysobacteraceae</taxon>
        <taxon>Luteimonas</taxon>
    </lineage>
</organism>
<dbReference type="SUPFAM" id="SSF54975">
    <property type="entry name" value="Acylphosphatase/BLUF domain-like"/>
    <property type="match status" value="1"/>
</dbReference>
<evidence type="ECO:0000259" key="7">
    <source>
        <dbReference type="PROSITE" id="PS51160"/>
    </source>
</evidence>
<name>A0A5C5U690_9GAMM</name>
<evidence type="ECO:0000256" key="2">
    <source>
        <dbReference type="ARBA" id="ARBA00012150"/>
    </source>
</evidence>
<evidence type="ECO:0000256" key="5">
    <source>
        <dbReference type="PROSITE-ProRule" id="PRU00520"/>
    </source>
</evidence>
<reference evidence="8 9" key="1">
    <citation type="submission" date="2019-07" db="EMBL/GenBank/DDBJ databases">
        <title>Luteimonas sp. YD-1 nov., isolated from acidic soil.</title>
        <authorList>
            <person name="Zhou J."/>
        </authorList>
    </citation>
    <scope>NUCLEOTIDE SEQUENCE [LARGE SCALE GENOMIC DNA]</scope>
    <source>
        <strain evidence="8 9">YD-1</strain>
    </source>
</reference>
<evidence type="ECO:0000256" key="4">
    <source>
        <dbReference type="ARBA" id="ARBA00047645"/>
    </source>
</evidence>
<comment type="catalytic activity">
    <reaction evidence="4 5">
        <text>an acyl phosphate + H2O = a carboxylate + phosphate + H(+)</text>
        <dbReference type="Rhea" id="RHEA:14965"/>
        <dbReference type="ChEBI" id="CHEBI:15377"/>
        <dbReference type="ChEBI" id="CHEBI:15378"/>
        <dbReference type="ChEBI" id="CHEBI:29067"/>
        <dbReference type="ChEBI" id="CHEBI:43474"/>
        <dbReference type="ChEBI" id="CHEBI:59918"/>
        <dbReference type="EC" id="3.6.1.7"/>
    </reaction>
</comment>
<dbReference type="PANTHER" id="PTHR47268">
    <property type="entry name" value="ACYLPHOSPHATASE"/>
    <property type="match status" value="1"/>
</dbReference>
<evidence type="ECO:0000313" key="8">
    <source>
        <dbReference type="EMBL" id="TWT21931.1"/>
    </source>
</evidence>
<evidence type="ECO:0000256" key="1">
    <source>
        <dbReference type="ARBA" id="ARBA00005614"/>
    </source>
</evidence>